<dbReference type="GO" id="GO:0051539">
    <property type="term" value="F:4 iron, 4 sulfur cluster binding"/>
    <property type="evidence" value="ECO:0007669"/>
    <property type="project" value="UniProtKB-KW"/>
</dbReference>
<dbReference type="EMBL" id="CP075546">
    <property type="protein sequence ID" value="QVV89332.1"/>
    <property type="molecule type" value="Genomic_DNA"/>
</dbReference>
<dbReference type="PROSITE" id="PS51656">
    <property type="entry name" value="4FE4S"/>
    <property type="match status" value="1"/>
</dbReference>
<evidence type="ECO:0000259" key="5">
    <source>
        <dbReference type="PROSITE" id="PS51656"/>
    </source>
</evidence>
<keyword evidence="3" id="KW-0408">Iron</keyword>
<name>A0A8E7AX63_9EURY</name>
<evidence type="ECO:0000313" key="6">
    <source>
        <dbReference type="EMBL" id="QVV89332.1"/>
    </source>
</evidence>
<evidence type="ECO:0000313" key="7">
    <source>
        <dbReference type="Proteomes" id="UP000680656"/>
    </source>
</evidence>
<protein>
    <submittedName>
        <fullName evidence="6">Fe-S cluster protein</fullName>
    </submittedName>
</protein>
<accession>A0A8E7AX63</accession>
<keyword evidence="2" id="KW-0479">Metal-binding</keyword>
<dbReference type="InterPro" id="IPR007202">
    <property type="entry name" value="4Fe-4S_dom"/>
</dbReference>
<dbReference type="Gene3D" id="1.10.15.40">
    <property type="entry name" value="Electron transport complex subunit B, putative Fe-S cluster"/>
    <property type="match status" value="1"/>
</dbReference>
<keyword evidence="1" id="KW-0004">4Fe-4S</keyword>
<feature type="domain" description="4Fe-4S" evidence="5">
    <location>
        <begin position="1"/>
        <end position="54"/>
    </location>
</feature>
<dbReference type="GO" id="GO:0046872">
    <property type="term" value="F:metal ion binding"/>
    <property type="evidence" value="ECO:0007669"/>
    <property type="project" value="UniProtKB-KW"/>
</dbReference>
<proteinExistence type="predicted"/>
<evidence type="ECO:0000256" key="3">
    <source>
        <dbReference type="ARBA" id="ARBA00023004"/>
    </source>
</evidence>
<gene>
    <name evidence="6" type="ORF">KHC33_01990</name>
</gene>
<evidence type="ECO:0000256" key="4">
    <source>
        <dbReference type="ARBA" id="ARBA00023014"/>
    </source>
</evidence>
<dbReference type="GeneID" id="65095916"/>
<evidence type="ECO:0000256" key="1">
    <source>
        <dbReference type="ARBA" id="ARBA00022485"/>
    </source>
</evidence>
<sequence>MGEDWTPPGRNCGACGYGTCDEFSLALRTGTRRKEECPFSSQVLHQEMPCAEAILGTADILGDPFDFILHPLPGECSARKILLPFRPDLVEKWDIQPGDILTGRPMGAGCPVQHVLLVLSASNVSGVIVTHVVGPLYSRGREVKDLEAYHIIGFEGMAESVSKSPVFGRRMRFLPAYCMMNLAHTGVVNQLFSRKEGLQVRVEDIRLL</sequence>
<dbReference type="Proteomes" id="UP000680656">
    <property type="component" value="Chromosome"/>
</dbReference>
<dbReference type="KEGG" id="mrtj:KHC33_01990"/>
<dbReference type="RefSeq" id="WP_214420129.1">
    <property type="nucleotide sequence ID" value="NZ_CP075546.1"/>
</dbReference>
<evidence type="ECO:0000256" key="2">
    <source>
        <dbReference type="ARBA" id="ARBA00022723"/>
    </source>
</evidence>
<organism evidence="6 7">
    <name type="scientific">Methanospirillum purgamenti</name>
    <dbReference type="NCBI Taxonomy" id="2834276"/>
    <lineage>
        <taxon>Archaea</taxon>
        <taxon>Methanobacteriati</taxon>
        <taxon>Methanobacteriota</taxon>
        <taxon>Stenosarchaea group</taxon>
        <taxon>Methanomicrobia</taxon>
        <taxon>Methanomicrobiales</taxon>
        <taxon>Methanospirillaceae</taxon>
        <taxon>Methanospirillum</taxon>
    </lineage>
</organism>
<dbReference type="Pfam" id="PF04060">
    <property type="entry name" value="FeS"/>
    <property type="match status" value="1"/>
</dbReference>
<reference evidence="6 7" key="1">
    <citation type="submission" date="2021-05" db="EMBL/GenBank/DDBJ databases">
        <title>A novel Methanospirillum isolate from a pyrite-forming mixed culture.</title>
        <authorList>
            <person name="Bunk B."/>
            <person name="Sproer C."/>
            <person name="Spring S."/>
            <person name="Pester M."/>
        </authorList>
    </citation>
    <scope>NUCLEOTIDE SEQUENCE [LARGE SCALE GENOMIC DNA]</scope>
    <source>
        <strain evidence="6 7">J.3.6.1-F.2.7.3</strain>
    </source>
</reference>
<keyword evidence="7" id="KW-1185">Reference proteome</keyword>
<dbReference type="AlphaFoldDB" id="A0A8E7AX63"/>
<keyword evidence="4" id="KW-0411">Iron-sulfur</keyword>